<gene>
    <name evidence="1" type="ORF">dnm_080250</name>
</gene>
<reference evidence="1" key="1">
    <citation type="journal article" date="2021" name="Microb. Physiol.">
        <title>Proteogenomic Insights into the Physiology of Marine, Sulfate-Reducing, Filamentous Desulfonema limicola and Desulfonema magnum.</title>
        <authorList>
            <person name="Schnaars V."/>
            <person name="Wohlbrand L."/>
            <person name="Scheve S."/>
            <person name="Hinrichs C."/>
            <person name="Reinhardt R."/>
            <person name="Rabus R."/>
        </authorList>
    </citation>
    <scope>NUCLEOTIDE SEQUENCE</scope>
    <source>
        <strain evidence="1">4be13</strain>
    </source>
</reference>
<keyword evidence="2" id="KW-1185">Reference proteome</keyword>
<dbReference type="EMBL" id="CP061800">
    <property type="protein sequence ID" value="QTA91952.1"/>
    <property type="molecule type" value="Genomic_DNA"/>
</dbReference>
<name>A0A975BUW9_9BACT</name>
<organism evidence="1 2">
    <name type="scientific">Desulfonema magnum</name>
    <dbReference type="NCBI Taxonomy" id="45655"/>
    <lineage>
        <taxon>Bacteria</taxon>
        <taxon>Pseudomonadati</taxon>
        <taxon>Thermodesulfobacteriota</taxon>
        <taxon>Desulfobacteria</taxon>
        <taxon>Desulfobacterales</taxon>
        <taxon>Desulfococcaceae</taxon>
        <taxon>Desulfonema</taxon>
    </lineage>
</organism>
<protein>
    <submittedName>
        <fullName evidence="1">Uncharacterized protein</fullName>
    </submittedName>
</protein>
<evidence type="ECO:0000313" key="2">
    <source>
        <dbReference type="Proteomes" id="UP000663722"/>
    </source>
</evidence>
<accession>A0A975BUW9</accession>
<dbReference type="Proteomes" id="UP000663722">
    <property type="component" value="Chromosome"/>
</dbReference>
<proteinExistence type="predicted"/>
<sequence>MGFVNPKRAFWEHFVSIFSLLMLARSRSDEFKLVLKFIIAYQVMKMKILISADRKILQIKKVRSSAFRRSLRDTYCLGT</sequence>
<dbReference type="AlphaFoldDB" id="A0A975BUW9"/>
<dbReference type="KEGG" id="dmm:dnm_080250"/>
<evidence type="ECO:0000313" key="1">
    <source>
        <dbReference type="EMBL" id="QTA91952.1"/>
    </source>
</evidence>